<feature type="coiled-coil region" evidence="1">
    <location>
        <begin position="23"/>
        <end position="81"/>
    </location>
</feature>
<dbReference type="SUPFAM" id="SSF57997">
    <property type="entry name" value="Tropomyosin"/>
    <property type="match status" value="1"/>
</dbReference>
<evidence type="ECO:0000256" key="1">
    <source>
        <dbReference type="SAM" id="Coils"/>
    </source>
</evidence>
<dbReference type="Pfam" id="PF25298">
    <property type="entry name" value="Baculo_FP_2nd"/>
    <property type="match status" value="1"/>
</dbReference>
<gene>
    <name evidence="3" type="ORF">PLXY2_LOCUS8966</name>
</gene>
<protein>
    <submittedName>
        <fullName evidence="3">(diamondback moth) hypothetical protein</fullName>
    </submittedName>
</protein>
<dbReference type="AlphaFoldDB" id="A0A8S4FL60"/>
<evidence type="ECO:0000313" key="3">
    <source>
        <dbReference type="EMBL" id="CAG9127565.1"/>
    </source>
</evidence>
<evidence type="ECO:0000313" key="4">
    <source>
        <dbReference type="Proteomes" id="UP000653454"/>
    </source>
</evidence>
<organism evidence="3 4">
    <name type="scientific">Plutella xylostella</name>
    <name type="common">Diamondback moth</name>
    <name type="synonym">Plutella maculipennis</name>
    <dbReference type="NCBI Taxonomy" id="51655"/>
    <lineage>
        <taxon>Eukaryota</taxon>
        <taxon>Metazoa</taxon>
        <taxon>Ecdysozoa</taxon>
        <taxon>Arthropoda</taxon>
        <taxon>Hexapoda</taxon>
        <taxon>Insecta</taxon>
        <taxon>Pterygota</taxon>
        <taxon>Neoptera</taxon>
        <taxon>Endopterygota</taxon>
        <taxon>Lepidoptera</taxon>
        <taxon>Glossata</taxon>
        <taxon>Ditrysia</taxon>
        <taxon>Yponomeutoidea</taxon>
        <taxon>Plutellidae</taxon>
        <taxon>Plutella</taxon>
    </lineage>
</organism>
<sequence>MDKKFDALAENFTTLKKSVTDQLAALTQKIGTWESRIQKLEEQVEKTQELSTIIENRDKEIASLNTGIQSLQEQLNVQEQSHLRNELEIAGIIETENENLHHIIGVLAHKIGLELHPSDVDRVTRVGPKSALNKSNSEPRCVVVRFIRNTKRNDMINAARIRKHITTEDLDIKGTPKKLYFNERLTKANRSLFREARIRAKQAGYRFTWVKNGCIYVRREKEKSPKQIHNIDDVERILGPPPMAQCTAPVQGRPTNA</sequence>
<evidence type="ECO:0000259" key="2">
    <source>
        <dbReference type="Pfam" id="PF25298"/>
    </source>
</evidence>
<dbReference type="InterPro" id="IPR057251">
    <property type="entry name" value="FP_C"/>
</dbReference>
<dbReference type="Gene3D" id="3.30.70.1820">
    <property type="entry name" value="L1 transposable element, RRM domain"/>
    <property type="match status" value="1"/>
</dbReference>
<name>A0A8S4FL60_PLUXY</name>
<proteinExistence type="predicted"/>
<comment type="caution">
    <text evidence="3">The sequence shown here is derived from an EMBL/GenBank/DDBJ whole genome shotgun (WGS) entry which is preliminary data.</text>
</comment>
<dbReference type="Proteomes" id="UP000653454">
    <property type="component" value="Unassembled WGS sequence"/>
</dbReference>
<dbReference type="EMBL" id="CAJHNJ030000034">
    <property type="protein sequence ID" value="CAG9127565.1"/>
    <property type="molecule type" value="Genomic_DNA"/>
</dbReference>
<keyword evidence="4" id="KW-1185">Reference proteome</keyword>
<keyword evidence="1" id="KW-0175">Coiled coil</keyword>
<reference evidence="3" key="1">
    <citation type="submission" date="2020-11" db="EMBL/GenBank/DDBJ databases">
        <authorList>
            <person name="Whiteford S."/>
        </authorList>
    </citation>
    <scope>NUCLEOTIDE SEQUENCE</scope>
</reference>
<accession>A0A8S4FL60</accession>
<feature type="domain" description="FP protein C-terminal" evidence="2">
    <location>
        <begin position="186"/>
        <end position="237"/>
    </location>
</feature>